<proteinExistence type="inferred from homology"/>
<dbReference type="PANTHER" id="PTHR30173">
    <property type="entry name" value="SIGMA 19 FACTOR"/>
    <property type="match status" value="1"/>
</dbReference>
<dbReference type="Pfam" id="PF08281">
    <property type="entry name" value="Sigma70_r4_2"/>
    <property type="match status" value="1"/>
</dbReference>
<dbReference type="SUPFAM" id="SSF88659">
    <property type="entry name" value="Sigma3 and sigma4 domains of RNA polymerase sigma factors"/>
    <property type="match status" value="1"/>
</dbReference>
<dbReference type="InterPro" id="IPR013325">
    <property type="entry name" value="RNA_pol_sigma_r2"/>
</dbReference>
<dbReference type="InterPro" id="IPR032710">
    <property type="entry name" value="NTF2-like_dom_sf"/>
</dbReference>
<feature type="compositionally biased region" description="Basic and acidic residues" evidence="7">
    <location>
        <begin position="287"/>
        <end position="296"/>
    </location>
</feature>
<evidence type="ECO:0000259" key="8">
    <source>
        <dbReference type="Pfam" id="PF04542"/>
    </source>
</evidence>
<dbReference type="NCBIfam" id="TIGR02937">
    <property type="entry name" value="sigma70-ECF"/>
    <property type="match status" value="1"/>
</dbReference>
<evidence type="ECO:0000256" key="2">
    <source>
        <dbReference type="ARBA" id="ARBA00011344"/>
    </source>
</evidence>
<dbReference type="GO" id="GO:0003677">
    <property type="term" value="F:DNA binding"/>
    <property type="evidence" value="ECO:0007669"/>
    <property type="project" value="UniProtKB-KW"/>
</dbReference>
<evidence type="ECO:0000256" key="5">
    <source>
        <dbReference type="ARBA" id="ARBA00023125"/>
    </source>
</evidence>
<dbReference type="RefSeq" id="WP_319943756.1">
    <property type="nucleotide sequence ID" value="NZ_WEGI01000014.1"/>
</dbReference>
<dbReference type="InterPro" id="IPR013249">
    <property type="entry name" value="RNA_pol_sigma70_r4_t2"/>
</dbReference>
<dbReference type="Pfam" id="PF04542">
    <property type="entry name" value="Sigma70_r2"/>
    <property type="match status" value="1"/>
</dbReference>
<gene>
    <name evidence="10" type="primary">sigJ_7</name>
    <name evidence="10" type="ORF">NRB56_60800</name>
</gene>
<dbReference type="Proteomes" id="UP000431401">
    <property type="component" value="Unassembled WGS sequence"/>
</dbReference>
<dbReference type="SUPFAM" id="SSF88946">
    <property type="entry name" value="Sigma2 domain of RNA polymerase sigma factors"/>
    <property type="match status" value="1"/>
</dbReference>
<organism evidence="10 11">
    <name type="scientific">Nocardia aurantia</name>
    <dbReference type="NCBI Taxonomy" id="2585199"/>
    <lineage>
        <taxon>Bacteria</taxon>
        <taxon>Bacillati</taxon>
        <taxon>Actinomycetota</taxon>
        <taxon>Actinomycetes</taxon>
        <taxon>Mycobacteriales</taxon>
        <taxon>Nocardiaceae</taxon>
        <taxon>Nocardia</taxon>
    </lineage>
</organism>
<evidence type="ECO:0000256" key="3">
    <source>
        <dbReference type="ARBA" id="ARBA00023015"/>
    </source>
</evidence>
<evidence type="ECO:0000313" key="11">
    <source>
        <dbReference type="Proteomes" id="UP000431401"/>
    </source>
</evidence>
<evidence type="ECO:0000259" key="9">
    <source>
        <dbReference type="Pfam" id="PF08281"/>
    </source>
</evidence>
<dbReference type="InterPro" id="IPR052704">
    <property type="entry name" value="ECF_Sigma-70_Domain"/>
</dbReference>
<dbReference type="InterPro" id="IPR007627">
    <property type="entry name" value="RNA_pol_sigma70_r2"/>
</dbReference>
<dbReference type="InterPro" id="IPR013324">
    <property type="entry name" value="RNA_pol_sigma_r3/r4-like"/>
</dbReference>
<dbReference type="PANTHER" id="PTHR30173:SF43">
    <property type="entry name" value="ECF RNA POLYMERASE SIGMA FACTOR SIGI-RELATED"/>
    <property type="match status" value="1"/>
</dbReference>
<dbReference type="InterPro" id="IPR014284">
    <property type="entry name" value="RNA_pol_sigma-70_dom"/>
</dbReference>
<accession>A0A7K0DY54</accession>
<comment type="caution">
    <text evidence="10">The sequence shown here is derived from an EMBL/GenBank/DDBJ whole genome shotgun (WGS) entry which is preliminary data.</text>
</comment>
<keyword evidence="11" id="KW-1185">Reference proteome</keyword>
<keyword evidence="6" id="KW-0804">Transcription</keyword>
<evidence type="ECO:0000256" key="4">
    <source>
        <dbReference type="ARBA" id="ARBA00023082"/>
    </source>
</evidence>
<comment type="subunit">
    <text evidence="2">Interacts transiently with the RNA polymerase catalytic core formed by RpoA, RpoB, RpoC and RpoZ (2 alpha, 1 beta, 1 beta' and 1 omega subunit) to form the RNA polymerase holoenzyme that can initiate transcription.</text>
</comment>
<dbReference type="Gene3D" id="3.10.450.50">
    <property type="match status" value="1"/>
</dbReference>
<feature type="domain" description="RNA polymerase sigma-70 region 2" evidence="8">
    <location>
        <begin position="11"/>
        <end position="74"/>
    </location>
</feature>
<protein>
    <submittedName>
        <fullName evidence="10">ECF RNA polymerase sigma factor SigJ</fullName>
    </submittedName>
</protein>
<dbReference type="SUPFAM" id="SSF54427">
    <property type="entry name" value="NTF2-like"/>
    <property type="match status" value="1"/>
</dbReference>
<feature type="domain" description="RNA polymerase sigma factor 70 region 4 type 2" evidence="9">
    <location>
        <begin position="111"/>
        <end position="161"/>
    </location>
</feature>
<evidence type="ECO:0000256" key="1">
    <source>
        <dbReference type="ARBA" id="ARBA00010641"/>
    </source>
</evidence>
<feature type="region of interest" description="Disordered" evidence="7">
    <location>
        <begin position="287"/>
        <end position="306"/>
    </location>
</feature>
<keyword evidence="5" id="KW-0238">DNA-binding</keyword>
<dbReference type="AlphaFoldDB" id="A0A7K0DY54"/>
<keyword evidence="3" id="KW-0805">Transcription regulation</keyword>
<dbReference type="Gene3D" id="1.10.1740.10">
    <property type="match status" value="1"/>
</dbReference>
<evidence type="ECO:0000256" key="6">
    <source>
        <dbReference type="ARBA" id="ARBA00023163"/>
    </source>
</evidence>
<evidence type="ECO:0000313" key="10">
    <source>
        <dbReference type="EMBL" id="MQY30478.1"/>
    </source>
</evidence>
<dbReference type="GO" id="GO:0016987">
    <property type="term" value="F:sigma factor activity"/>
    <property type="evidence" value="ECO:0007669"/>
    <property type="project" value="UniProtKB-KW"/>
</dbReference>
<name>A0A7K0DY54_9NOCA</name>
<dbReference type="InterPro" id="IPR036388">
    <property type="entry name" value="WH-like_DNA-bd_sf"/>
</dbReference>
<keyword evidence="4" id="KW-0731">Sigma factor</keyword>
<evidence type="ECO:0000256" key="7">
    <source>
        <dbReference type="SAM" id="MobiDB-lite"/>
    </source>
</evidence>
<reference evidence="10 11" key="1">
    <citation type="submission" date="2019-10" db="EMBL/GenBank/DDBJ databases">
        <title>Nocardia macrotermitis sp. nov. and Nocardia aurantia sp. nov., isolated from the gut of fungus growing-termite Macrotermes natalensis.</title>
        <authorList>
            <person name="Benndorf R."/>
            <person name="Schwitalla J."/>
            <person name="Martin K."/>
            <person name="De Beer W."/>
            <person name="Kaster A.-K."/>
            <person name="Vollmers J."/>
            <person name="Poulsen M."/>
            <person name="Beemelmanns C."/>
        </authorList>
    </citation>
    <scope>NUCLEOTIDE SEQUENCE [LARGE SCALE GENOMIC DNA]</scope>
    <source>
        <strain evidence="10 11">RB56</strain>
    </source>
</reference>
<dbReference type="Gene3D" id="1.10.10.10">
    <property type="entry name" value="Winged helix-like DNA-binding domain superfamily/Winged helix DNA-binding domain"/>
    <property type="match status" value="1"/>
</dbReference>
<dbReference type="GO" id="GO:0006352">
    <property type="term" value="P:DNA-templated transcription initiation"/>
    <property type="evidence" value="ECO:0007669"/>
    <property type="project" value="InterPro"/>
</dbReference>
<comment type="similarity">
    <text evidence="1">Belongs to the sigma-70 factor family. ECF subfamily.</text>
</comment>
<dbReference type="EMBL" id="WEGI01000014">
    <property type="protein sequence ID" value="MQY30478.1"/>
    <property type="molecule type" value="Genomic_DNA"/>
</dbReference>
<sequence>MTPEELLAVEFELHRPRLRAVAYRMLGSLAEADDAVQEAWLRLSRNDSGEIANLAAWLTTVVGRVCLDLLRARTAHREQPLPEHLPDPVVGADDAGDPEHQALLADAVGLALQVVLHSLAPAERLAFVLHDMFGLPFEQIGPLVDRTPGAAKKLASRARRRVRAAPHPGGDPAEHRRAVDAFRNAAAGGDFDALLAILDPDVLLRADTGAHPLQTVRGAATVAGQATGFRRGGGAGATMRPVLINGLPGLAGVRDGRPISLMSFTVAGGRIAGIDILADPDRLGRLDLPGFDDRPDPVTSAGPRSS</sequence>